<dbReference type="Proteomes" id="UP000199334">
    <property type="component" value="Unassembled WGS sequence"/>
</dbReference>
<dbReference type="OrthoDB" id="2706316at2"/>
<proteinExistence type="predicted"/>
<accession>A0A1H0EJF7</accession>
<dbReference type="RefSeq" id="WP_093857550.1">
    <property type="nucleotide sequence ID" value="NZ_BJVZ01000009.1"/>
</dbReference>
<evidence type="ECO:0000313" key="2">
    <source>
        <dbReference type="Proteomes" id="UP000199334"/>
    </source>
</evidence>
<dbReference type="EMBL" id="FNIG01000009">
    <property type="protein sequence ID" value="SDN82419.1"/>
    <property type="molecule type" value="Genomic_DNA"/>
</dbReference>
<gene>
    <name evidence="1" type="ORF">SAMN05216498_3175</name>
</gene>
<evidence type="ECO:0000313" key="1">
    <source>
        <dbReference type="EMBL" id="SDN82419.1"/>
    </source>
</evidence>
<reference evidence="1 2" key="1">
    <citation type="submission" date="2016-10" db="EMBL/GenBank/DDBJ databases">
        <authorList>
            <person name="de Groot N.N."/>
        </authorList>
    </citation>
    <scope>NUCLEOTIDE SEQUENCE [LARGE SCALE GENOMIC DNA]</scope>
    <source>
        <strain evidence="1 2">CGMCC 1.3442</strain>
    </source>
</reference>
<keyword evidence="2" id="KW-1185">Reference proteome</keyword>
<dbReference type="STRING" id="237069.SAMN05216498_3175"/>
<organism evidence="1 2">
    <name type="scientific">Tenuibacillus multivorans</name>
    <dbReference type="NCBI Taxonomy" id="237069"/>
    <lineage>
        <taxon>Bacteria</taxon>
        <taxon>Bacillati</taxon>
        <taxon>Bacillota</taxon>
        <taxon>Bacilli</taxon>
        <taxon>Bacillales</taxon>
        <taxon>Bacillaceae</taxon>
        <taxon>Tenuibacillus</taxon>
    </lineage>
</organism>
<sequence length="89" mass="10593">MGYILPVNFHQYAQYQHRHISKTTKHELALNPIFRAELKERLKQPKDLDQKYKESNQHIHSTTESKFIHNHSNQMANITGKGRYFSETI</sequence>
<name>A0A1H0EJF7_9BACI</name>
<dbReference type="AlphaFoldDB" id="A0A1H0EJF7"/>
<protein>
    <submittedName>
        <fullName evidence="1">Uncharacterized protein</fullName>
    </submittedName>
</protein>